<name>A0A154PB50_DUFNO</name>
<evidence type="ECO:0000313" key="1">
    <source>
        <dbReference type="EMBL" id="KZC09139.1"/>
    </source>
</evidence>
<dbReference type="SUPFAM" id="SSF53098">
    <property type="entry name" value="Ribonuclease H-like"/>
    <property type="match status" value="1"/>
</dbReference>
<keyword evidence="2" id="KW-1185">Reference proteome</keyword>
<sequence>MEDRHSGENLAIIFNMINEEWNISGKVNAMVHDNAYNITMAADLSDDVRYNIPCAAHTTQLCARDALSSVDRCKEVIQKGSKIIQQF</sequence>
<protein>
    <recommendedName>
        <fullName evidence="3">DUF659 domain-containing protein</fullName>
    </recommendedName>
</protein>
<dbReference type="EMBL" id="KQ434865">
    <property type="protein sequence ID" value="KZC09139.1"/>
    <property type="molecule type" value="Genomic_DNA"/>
</dbReference>
<dbReference type="Proteomes" id="UP000076502">
    <property type="component" value="Unassembled WGS sequence"/>
</dbReference>
<dbReference type="AlphaFoldDB" id="A0A154PB50"/>
<evidence type="ECO:0008006" key="3">
    <source>
        <dbReference type="Google" id="ProtNLM"/>
    </source>
</evidence>
<accession>A0A154PB50</accession>
<organism evidence="1 2">
    <name type="scientific">Dufourea novaeangliae</name>
    <name type="common">Sweat bee</name>
    <dbReference type="NCBI Taxonomy" id="178035"/>
    <lineage>
        <taxon>Eukaryota</taxon>
        <taxon>Metazoa</taxon>
        <taxon>Ecdysozoa</taxon>
        <taxon>Arthropoda</taxon>
        <taxon>Hexapoda</taxon>
        <taxon>Insecta</taxon>
        <taxon>Pterygota</taxon>
        <taxon>Neoptera</taxon>
        <taxon>Endopterygota</taxon>
        <taxon>Hymenoptera</taxon>
        <taxon>Apocrita</taxon>
        <taxon>Aculeata</taxon>
        <taxon>Apoidea</taxon>
        <taxon>Anthophila</taxon>
        <taxon>Halictidae</taxon>
        <taxon>Rophitinae</taxon>
        <taxon>Dufourea</taxon>
    </lineage>
</organism>
<proteinExistence type="predicted"/>
<dbReference type="InterPro" id="IPR012337">
    <property type="entry name" value="RNaseH-like_sf"/>
</dbReference>
<reference evidence="1 2" key="1">
    <citation type="submission" date="2015-07" db="EMBL/GenBank/DDBJ databases">
        <title>The genome of Dufourea novaeangliae.</title>
        <authorList>
            <person name="Pan H."/>
            <person name="Kapheim K."/>
        </authorList>
    </citation>
    <scope>NUCLEOTIDE SEQUENCE [LARGE SCALE GENOMIC DNA]</scope>
    <source>
        <strain evidence="1">0120121106</strain>
        <tissue evidence="1">Whole body</tissue>
    </source>
</reference>
<gene>
    <name evidence="1" type="ORF">WN55_00761</name>
</gene>
<evidence type="ECO:0000313" key="2">
    <source>
        <dbReference type="Proteomes" id="UP000076502"/>
    </source>
</evidence>
<dbReference type="OrthoDB" id="1271298at2759"/>